<evidence type="ECO:0000256" key="4">
    <source>
        <dbReference type="ARBA" id="ARBA00022807"/>
    </source>
</evidence>
<dbReference type="AlphaFoldDB" id="B3RT73"/>
<dbReference type="Proteomes" id="UP000009022">
    <property type="component" value="Unassembled WGS sequence"/>
</dbReference>
<proteinExistence type="inferred from homology"/>
<feature type="domain" description="Ubiquitin-like protease family profile" evidence="5">
    <location>
        <begin position="21"/>
        <end position="184"/>
    </location>
</feature>
<dbReference type="PANTHER" id="PTHR12606:SF141">
    <property type="entry name" value="GH15225P-RELATED"/>
    <property type="match status" value="1"/>
</dbReference>
<dbReference type="PROSITE" id="PS50600">
    <property type="entry name" value="ULP_PROTEASE"/>
    <property type="match status" value="1"/>
</dbReference>
<organism evidence="6 7">
    <name type="scientific">Trichoplax adhaerens</name>
    <name type="common">Trichoplax reptans</name>
    <dbReference type="NCBI Taxonomy" id="10228"/>
    <lineage>
        <taxon>Eukaryota</taxon>
        <taxon>Metazoa</taxon>
        <taxon>Placozoa</taxon>
        <taxon>Uniplacotomia</taxon>
        <taxon>Trichoplacea</taxon>
        <taxon>Trichoplacidae</taxon>
        <taxon>Trichoplax</taxon>
    </lineage>
</organism>
<gene>
    <name evidence="6" type="ORF">TRIADDRAFT_23232</name>
</gene>
<dbReference type="STRING" id="10228.B3RT73"/>
<dbReference type="GO" id="GO:0006508">
    <property type="term" value="P:proteolysis"/>
    <property type="evidence" value="ECO:0007669"/>
    <property type="project" value="UniProtKB-KW"/>
</dbReference>
<feature type="non-terminal residue" evidence="6">
    <location>
        <position position="1"/>
    </location>
</feature>
<dbReference type="Pfam" id="PF02902">
    <property type="entry name" value="Peptidase_C48"/>
    <property type="match status" value="1"/>
</dbReference>
<reference evidence="6 7" key="1">
    <citation type="journal article" date="2008" name="Nature">
        <title>The Trichoplax genome and the nature of placozoans.</title>
        <authorList>
            <person name="Srivastava M."/>
            <person name="Begovic E."/>
            <person name="Chapman J."/>
            <person name="Putnam N.H."/>
            <person name="Hellsten U."/>
            <person name="Kawashima T."/>
            <person name="Kuo A."/>
            <person name="Mitros T."/>
            <person name="Salamov A."/>
            <person name="Carpenter M.L."/>
            <person name="Signorovitch A.Y."/>
            <person name="Moreno M.A."/>
            <person name="Kamm K."/>
            <person name="Grimwood J."/>
            <person name="Schmutz J."/>
            <person name="Shapiro H."/>
            <person name="Grigoriev I.V."/>
            <person name="Buss L.W."/>
            <person name="Schierwater B."/>
            <person name="Dellaporta S.L."/>
            <person name="Rokhsar D.S."/>
        </authorList>
    </citation>
    <scope>NUCLEOTIDE SEQUENCE [LARGE SCALE GENOMIC DNA]</scope>
    <source>
        <strain evidence="6 7">Grell-BS-1999</strain>
    </source>
</reference>
<dbReference type="SUPFAM" id="SSF54001">
    <property type="entry name" value="Cysteine proteinases"/>
    <property type="match status" value="1"/>
</dbReference>
<dbReference type="eggNOG" id="KOG0778">
    <property type="taxonomic scope" value="Eukaryota"/>
</dbReference>
<evidence type="ECO:0000313" key="6">
    <source>
        <dbReference type="EMBL" id="EDV27175.1"/>
    </source>
</evidence>
<dbReference type="CTD" id="6752384"/>
<evidence type="ECO:0000256" key="2">
    <source>
        <dbReference type="ARBA" id="ARBA00022670"/>
    </source>
</evidence>
<keyword evidence="3" id="KW-0378">Hydrolase</keyword>
<dbReference type="GO" id="GO:0005634">
    <property type="term" value="C:nucleus"/>
    <property type="evidence" value="ECO:0000318"/>
    <property type="project" value="GO_Central"/>
</dbReference>
<dbReference type="GO" id="GO:0016929">
    <property type="term" value="F:deSUMOylase activity"/>
    <property type="evidence" value="ECO:0000318"/>
    <property type="project" value="GO_Central"/>
</dbReference>
<evidence type="ECO:0000256" key="3">
    <source>
        <dbReference type="ARBA" id="ARBA00022801"/>
    </source>
</evidence>
<dbReference type="InterPro" id="IPR003653">
    <property type="entry name" value="Peptidase_C48_C"/>
</dbReference>
<keyword evidence="4" id="KW-0788">Thiol protease</keyword>
<accession>B3RT73</accession>
<dbReference type="PhylomeDB" id="B3RT73"/>
<dbReference type="RefSeq" id="XP_002111171.1">
    <property type="nucleotide sequence ID" value="XM_002111135.1"/>
</dbReference>
<dbReference type="OMA" id="DRAANSQ"/>
<dbReference type="GO" id="GO:0080090">
    <property type="term" value="P:regulation of primary metabolic process"/>
    <property type="evidence" value="ECO:0007669"/>
    <property type="project" value="UniProtKB-ARBA"/>
</dbReference>
<name>B3RT73_TRIAD</name>
<sequence>QINSALHGGPNNKVLSEEFNITITRSDIKTLSNCNWLNDEVINFYFNLISRRSQNEKSLPKVHVFNTFFYPKLSSQGYSSVRRWTKKVDIFQFDLLLIPIHLGVHWCLATIDFRKKEVKYYDSMLGSNYKCVDTLLEYIGKESKDKRQKEYDVSEWNSIMVKDVPQQMNGSDCGVFACKFADCVSRDLPLAFEQENMPYFRHLLIYEIVHKRLL</sequence>
<protein>
    <recommendedName>
        <fullName evidence="5">Ubiquitin-like protease family profile domain-containing protein</fullName>
    </recommendedName>
</protein>
<dbReference type="KEGG" id="tad:TRIADDRAFT_23232"/>
<keyword evidence="7" id="KW-1185">Reference proteome</keyword>
<dbReference type="GO" id="GO:0016926">
    <property type="term" value="P:protein desumoylation"/>
    <property type="evidence" value="ECO:0000318"/>
    <property type="project" value="GO_Central"/>
</dbReference>
<dbReference type="PANTHER" id="PTHR12606">
    <property type="entry name" value="SENTRIN/SUMO-SPECIFIC PROTEASE"/>
    <property type="match status" value="1"/>
</dbReference>
<evidence type="ECO:0000256" key="1">
    <source>
        <dbReference type="ARBA" id="ARBA00005234"/>
    </source>
</evidence>
<dbReference type="GO" id="GO:0060255">
    <property type="term" value="P:regulation of macromolecule metabolic process"/>
    <property type="evidence" value="ECO:0007669"/>
    <property type="project" value="UniProtKB-ARBA"/>
</dbReference>
<dbReference type="OrthoDB" id="1939479at2759"/>
<comment type="similarity">
    <text evidence="1">Belongs to the peptidase C48 family.</text>
</comment>
<dbReference type="InterPro" id="IPR038765">
    <property type="entry name" value="Papain-like_cys_pep_sf"/>
</dbReference>
<dbReference type="FunFam" id="3.40.395.10:FF:000001">
    <property type="entry name" value="Sentrin-specific protease 1"/>
    <property type="match status" value="1"/>
</dbReference>
<dbReference type="Gene3D" id="3.40.395.10">
    <property type="entry name" value="Adenoviral Proteinase, Chain A"/>
    <property type="match status" value="1"/>
</dbReference>
<dbReference type="GeneID" id="6752384"/>
<evidence type="ECO:0000259" key="5">
    <source>
        <dbReference type="PROSITE" id="PS50600"/>
    </source>
</evidence>
<dbReference type="FunCoup" id="B3RT73">
    <property type="interactions" value="90"/>
</dbReference>
<dbReference type="InParanoid" id="B3RT73"/>
<evidence type="ECO:0000313" key="7">
    <source>
        <dbReference type="Proteomes" id="UP000009022"/>
    </source>
</evidence>
<dbReference type="EMBL" id="DS985243">
    <property type="protein sequence ID" value="EDV27175.1"/>
    <property type="molecule type" value="Genomic_DNA"/>
</dbReference>
<keyword evidence="2" id="KW-0645">Protease</keyword>
<dbReference type="HOGENOM" id="CLU_024324_2_2_1"/>